<feature type="compositionally biased region" description="Basic and acidic residues" evidence="1">
    <location>
        <begin position="575"/>
        <end position="589"/>
    </location>
</feature>
<evidence type="ECO:0000259" key="2">
    <source>
        <dbReference type="Pfam" id="PF06259"/>
    </source>
</evidence>
<evidence type="ECO:0000313" key="4">
    <source>
        <dbReference type="Proteomes" id="UP001596135"/>
    </source>
</evidence>
<proteinExistence type="predicted"/>
<dbReference type="RefSeq" id="WP_379159051.1">
    <property type="nucleotide sequence ID" value="NZ_JBHSRJ010000009.1"/>
</dbReference>
<dbReference type="SUPFAM" id="SSF53474">
    <property type="entry name" value="alpha/beta-Hydrolases"/>
    <property type="match status" value="1"/>
</dbReference>
<dbReference type="EMBL" id="JBHSRJ010000009">
    <property type="protein sequence ID" value="MFC6045583.1"/>
    <property type="molecule type" value="Genomic_DNA"/>
</dbReference>
<evidence type="ECO:0000256" key="1">
    <source>
        <dbReference type="SAM" id="MobiDB-lite"/>
    </source>
</evidence>
<organism evidence="3 4">
    <name type="scientific">Nocardioides hankookensis</name>
    <dbReference type="NCBI Taxonomy" id="443157"/>
    <lineage>
        <taxon>Bacteria</taxon>
        <taxon>Bacillati</taxon>
        <taxon>Actinomycetota</taxon>
        <taxon>Actinomycetes</taxon>
        <taxon>Propionibacteriales</taxon>
        <taxon>Nocardioidaceae</taxon>
        <taxon>Nocardioides</taxon>
    </lineage>
</organism>
<comment type="caution">
    <text evidence="3">The sequence shown here is derived from an EMBL/GenBank/DDBJ whole genome shotgun (WGS) entry which is preliminary data.</text>
</comment>
<dbReference type="Pfam" id="PF06259">
    <property type="entry name" value="Abhydrolase_8"/>
    <property type="match status" value="1"/>
</dbReference>
<feature type="domain" description="DUF1023" evidence="2">
    <location>
        <begin position="312"/>
        <end position="486"/>
    </location>
</feature>
<gene>
    <name evidence="3" type="ORF">ACFPYL_21030</name>
</gene>
<dbReference type="InterPro" id="IPR029058">
    <property type="entry name" value="AB_hydrolase_fold"/>
</dbReference>
<feature type="region of interest" description="Disordered" evidence="1">
    <location>
        <begin position="565"/>
        <end position="589"/>
    </location>
</feature>
<dbReference type="InterPro" id="IPR010427">
    <property type="entry name" value="DUF1023"/>
</dbReference>
<keyword evidence="4" id="KW-1185">Reference proteome</keyword>
<evidence type="ECO:0000313" key="3">
    <source>
        <dbReference type="EMBL" id="MFC6045583.1"/>
    </source>
</evidence>
<dbReference type="GO" id="GO:0016787">
    <property type="term" value="F:hydrolase activity"/>
    <property type="evidence" value="ECO:0007669"/>
    <property type="project" value="UniProtKB-KW"/>
</dbReference>
<sequence length="589" mass="62399">MSGTVTLPPVPREVPELVADPAGIRAYAADLLAASTQVDELGVFVAGDARVADWTGLGSTAYHDAIRPTGRRADAMSLALRNVARRVDQHAATLQALLDRRAALADERAQLVSAIHALRDRVAGATEDEAPAIQAQCDDCAARVTTYETDLDRWITDLMAEEEAIQEAFARVLTLDQVERRYGGVDDPADTALDAMPGPGASSREVNAWWDGLTPEQQLAIIAASPGSIGNRDGIPPEARDAANTVALDRDLADWGHLEDLGLLTDDERRWLDNARAAQDAIDTIEAGVDPQTLAAVPSQLYLYDPTAFDGDGAVAVAAGDLATAHDVAVTVPGFGTDGQSAAYQADRALDLYEATRSVDGTGGVATMFWIGYDAPDNLPWTGDGWDAAGVVSEDMATAGGDRLADLIDGLRDSRDGDPAHLTAIGHSYGSTTTGHAAHDEGIPVDDLVFVGSPGVGGDTDDVGDTGVDPDHVWAGANSRDPIADLGNHGWLHLETLDGGGLGDDPAEDDFGAIRFEAESTTRPDHLDFDEHSKYFDHGTESLYNLSQIVSGHYDAVLTADPVTDPWYAGPQDPEWDRDPTERDTLDGP</sequence>
<keyword evidence="3" id="KW-0378">Hydrolase</keyword>
<reference evidence="4" key="1">
    <citation type="journal article" date="2019" name="Int. J. Syst. Evol. Microbiol.">
        <title>The Global Catalogue of Microorganisms (GCM) 10K type strain sequencing project: providing services to taxonomists for standard genome sequencing and annotation.</title>
        <authorList>
            <consortium name="The Broad Institute Genomics Platform"/>
            <consortium name="The Broad Institute Genome Sequencing Center for Infectious Disease"/>
            <person name="Wu L."/>
            <person name="Ma J."/>
        </authorList>
    </citation>
    <scope>NUCLEOTIDE SEQUENCE [LARGE SCALE GENOMIC DNA]</scope>
    <source>
        <strain evidence="4">CCUG 54522</strain>
    </source>
</reference>
<name>A0ABW1LPC7_9ACTN</name>
<dbReference type="Proteomes" id="UP001596135">
    <property type="component" value="Unassembled WGS sequence"/>
</dbReference>
<protein>
    <submittedName>
        <fullName evidence="3">Alpha/beta hydrolase</fullName>
    </submittedName>
</protein>
<accession>A0ABW1LPC7</accession>